<comment type="caution">
    <text evidence="4">The sequence shown here is derived from an EMBL/GenBank/DDBJ whole genome shotgun (WGS) entry which is preliminary data.</text>
</comment>
<organism evidence="4 5">
    <name type="scientific">Streptomyces gibsoniae</name>
    <dbReference type="NCBI Taxonomy" id="3075529"/>
    <lineage>
        <taxon>Bacteria</taxon>
        <taxon>Bacillati</taxon>
        <taxon>Actinomycetota</taxon>
        <taxon>Actinomycetes</taxon>
        <taxon>Kitasatosporales</taxon>
        <taxon>Streptomycetaceae</taxon>
        <taxon>Streptomyces</taxon>
    </lineage>
</organism>
<dbReference type="RefSeq" id="WP_311693968.1">
    <property type="nucleotide sequence ID" value="NZ_JAVREY010000008.1"/>
</dbReference>
<dbReference type="EMBL" id="JAVREY010000008">
    <property type="protein sequence ID" value="MDT0463259.1"/>
    <property type="molecule type" value="Genomic_DNA"/>
</dbReference>
<evidence type="ECO:0000259" key="3">
    <source>
        <dbReference type="Pfam" id="PF21537"/>
    </source>
</evidence>
<evidence type="ECO:0000256" key="2">
    <source>
        <dbReference type="SAM" id="Phobius"/>
    </source>
</evidence>
<keyword evidence="2" id="KW-0812">Transmembrane</keyword>
<name>A0ABU2TQP9_9ACTN</name>
<feature type="region of interest" description="Disordered" evidence="1">
    <location>
        <begin position="65"/>
        <end position="95"/>
    </location>
</feature>
<accession>A0ABU2TQP9</accession>
<dbReference type="Pfam" id="PF21537">
    <property type="entry name" value="DUF1980_C"/>
    <property type="match status" value="1"/>
</dbReference>
<evidence type="ECO:0000313" key="5">
    <source>
        <dbReference type="Proteomes" id="UP001183809"/>
    </source>
</evidence>
<keyword evidence="2" id="KW-1133">Transmembrane helix</keyword>
<feature type="transmembrane region" description="Helical" evidence="2">
    <location>
        <begin position="36"/>
        <end position="57"/>
    </location>
</feature>
<protein>
    <submittedName>
        <fullName evidence="4">TIGR03943 family protein</fullName>
    </submittedName>
</protein>
<evidence type="ECO:0000256" key="1">
    <source>
        <dbReference type="SAM" id="MobiDB-lite"/>
    </source>
</evidence>
<dbReference type="Proteomes" id="UP001183809">
    <property type="component" value="Unassembled WGS sequence"/>
</dbReference>
<sequence>MNRQAQAAVLFLVGGAMLHAGTTSLYLRYVKAGLQPLLLAAGAVLIMAALATVWYDLRRYRATRQQKGGGEAHTAPDDGHGHDDEHGDDDGHGHGHHEPRISWLLLLPLFALILVAPPALGSYSALRAGTALQPPLAYPALPSGDPVPLSLVDYAGRAAYGHGHSFGNRKVEITGFVALDHGGTPYLVRMALNCCAADAQPVKVGLSGKLPPVLQPDSWLQVTGTYSARQAKDPVNGGRIPFLDVVEAKPVPTPKDPYDESWNQ</sequence>
<evidence type="ECO:0000313" key="4">
    <source>
        <dbReference type="EMBL" id="MDT0463259.1"/>
    </source>
</evidence>
<dbReference type="InterPro" id="IPR048447">
    <property type="entry name" value="DUF1980_C"/>
</dbReference>
<keyword evidence="2" id="KW-0472">Membrane</keyword>
<dbReference type="InterPro" id="IPR015402">
    <property type="entry name" value="DUF1980"/>
</dbReference>
<feature type="compositionally biased region" description="Basic and acidic residues" evidence="1">
    <location>
        <begin position="74"/>
        <end position="95"/>
    </location>
</feature>
<reference evidence="5" key="1">
    <citation type="submission" date="2023-07" db="EMBL/GenBank/DDBJ databases">
        <title>30 novel species of actinomycetes from the DSMZ collection.</title>
        <authorList>
            <person name="Nouioui I."/>
        </authorList>
    </citation>
    <scope>NUCLEOTIDE SEQUENCE [LARGE SCALE GENOMIC DNA]</scope>
    <source>
        <strain evidence="5">DSM 41699</strain>
    </source>
</reference>
<feature type="domain" description="DUF1980" evidence="3">
    <location>
        <begin position="161"/>
        <end position="258"/>
    </location>
</feature>
<gene>
    <name evidence="4" type="ORF">RM764_09550</name>
</gene>
<feature type="transmembrane region" description="Helical" evidence="2">
    <location>
        <begin position="103"/>
        <end position="126"/>
    </location>
</feature>
<dbReference type="NCBIfam" id="TIGR03943">
    <property type="entry name" value="TIGR03943 family putative permease subunit"/>
    <property type="match status" value="1"/>
</dbReference>
<keyword evidence="5" id="KW-1185">Reference proteome</keyword>
<proteinExistence type="predicted"/>